<sequence>MNKFFLVSVLLIGVAALALFGYALFRYPVPEAPASPVLLFASYESGVNGTLLKFRLDSTFQYENLGFGGSDVVTGRYTRIDSLIRLDRLPKTGMLKRNTLLVRLSPFTETGQGIWQVGPMGRVDSTLAVFTVFPLTPAK</sequence>
<dbReference type="Proteomes" id="UP001211005">
    <property type="component" value="Plasmid unnamed1"/>
</dbReference>
<reference evidence="1 2" key="1">
    <citation type="submission" date="2022-12" db="EMBL/GenBank/DDBJ databases">
        <title>Hymenobacter canadensis sp. nov. isolated from lake water of the Cambridge Bay, Canada.</title>
        <authorList>
            <person name="Kim W.H."/>
            <person name="Lee Y.M."/>
        </authorList>
    </citation>
    <scope>NUCLEOTIDE SEQUENCE [LARGE SCALE GENOMIC DNA]</scope>
    <source>
        <strain evidence="1 2">PAMC 29467</strain>
        <plasmid evidence="1 2">unnamed1</plasmid>
    </source>
</reference>
<protein>
    <submittedName>
        <fullName evidence="1">Uncharacterized protein</fullName>
    </submittedName>
</protein>
<keyword evidence="1" id="KW-0614">Plasmid</keyword>
<organism evidence="1 2">
    <name type="scientific">Hymenobacter canadensis</name>
    <dbReference type="NCBI Taxonomy" id="2999067"/>
    <lineage>
        <taxon>Bacteria</taxon>
        <taxon>Pseudomonadati</taxon>
        <taxon>Bacteroidota</taxon>
        <taxon>Cytophagia</taxon>
        <taxon>Cytophagales</taxon>
        <taxon>Hymenobacteraceae</taxon>
        <taxon>Hymenobacter</taxon>
    </lineage>
</organism>
<gene>
    <name evidence="1" type="ORF">O3303_20175</name>
</gene>
<accession>A0ABY7LUY9</accession>
<dbReference type="RefSeq" id="WP_269562235.1">
    <property type="nucleotide sequence ID" value="NZ_CP114768.1"/>
</dbReference>
<dbReference type="EMBL" id="CP114768">
    <property type="protein sequence ID" value="WBA44207.1"/>
    <property type="molecule type" value="Genomic_DNA"/>
</dbReference>
<evidence type="ECO:0000313" key="2">
    <source>
        <dbReference type="Proteomes" id="UP001211005"/>
    </source>
</evidence>
<keyword evidence="2" id="KW-1185">Reference proteome</keyword>
<geneLocation type="plasmid" evidence="1 2">
    <name>unnamed1</name>
</geneLocation>
<name>A0ABY7LUY9_9BACT</name>
<proteinExistence type="predicted"/>
<evidence type="ECO:0000313" key="1">
    <source>
        <dbReference type="EMBL" id="WBA44207.1"/>
    </source>
</evidence>